<dbReference type="Pfam" id="PF05163">
    <property type="entry name" value="DinB"/>
    <property type="match status" value="1"/>
</dbReference>
<dbReference type="SUPFAM" id="SSF109854">
    <property type="entry name" value="DinB/YfiT-like putative metalloenzymes"/>
    <property type="match status" value="1"/>
</dbReference>
<accession>A0A3S3QCS2</accession>
<evidence type="ECO:0000256" key="3">
    <source>
        <dbReference type="PIRSR" id="PIRSR607837-1"/>
    </source>
</evidence>
<feature type="binding site" evidence="3">
    <location>
        <position position="145"/>
    </location>
    <ligand>
        <name>a divalent metal cation</name>
        <dbReference type="ChEBI" id="CHEBI:60240"/>
    </ligand>
</feature>
<keyword evidence="2 3" id="KW-0479">Metal-binding</keyword>
<name>A0A3S3QCS2_9FLAO</name>
<reference evidence="4 5" key="1">
    <citation type="submission" date="2019-01" db="EMBL/GenBank/DDBJ databases">
        <title>Flavobacterium sp. nov.,isolated from freshwater.</title>
        <authorList>
            <person name="Zhang R."/>
            <person name="Du Z.-J."/>
        </authorList>
    </citation>
    <scope>NUCLEOTIDE SEQUENCE [LARGE SCALE GENOMIC DNA]</scope>
    <source>
        <strain evidence="4 5">1E403</strain>
    </source>
</reference>
<dbReference type="InterPro" id="IPR034660">
    <property type="entry name" value="DinB/YfiT-like"/>
</dbReference>
<dbReference type="InterPro" id="IPR007837">
    <property type="entry name" value="DinB"/>
</dbReference>
<comment type="similarity">
    <text evidence="1">Belongs to the DinB family.</text>
</comment>
<keyword evidence="5" id="KW-1185">Reference proteome</keyword>
<evidence type="ECO:0000256" key="2">
    <source>
        <dbReference type="ARBA" id="ARBA00022723"/>
    </source>
</evidence>
<organism evidence="4 5">
    <name type="scientific">Flavobacterium cerinum</name>
    <dbReference type="NCBI Taxonomy" id="2502784"/>
    <lineage>
        <taxon>Bacteria</taxon>
        <taxon>Pseudomonadati</taxon>
        <taxon>Bacteroidota</taxon>
        <taxon>Flavobacteriia</taxon>
        <taxon>Flavobacteriales</taxon>
        <taxon>Flavobacteriaceae</taxon>
        <taxon>Flavobacterium</taxon>
    </lineage>
</organism>
<proteinExistence type="inferred from homology"/>
<evidence type="ECO:0000256" key="1">
    <source>
        <dbReference type="ARBA" id="ARBA00008635"/>
    </source>
</evidence>
<evidence type="ECO:0000313" key="5">
    <source>
        <dbReference type="Proteomes" id="UP000287527"/>
    </source>
</evidence>
<evidence type="ECO:0000313" key="4">
    <source>
        <dbReference type="EMBL" id="RWW99944.1"/>
    </source>
</evidence>
<comment type="caution">
    <text evidence="4">The sequence shown here is derived from an EMBL/GenBank/DDBJ whole genome shotgun (WGS) entry which is preliminary data.</text>
</comment>
<protein>
    <submittedName>
        <fullName evidence="4">Damage-inducible protein DinB</fullName>
    </submittedName>
</protein>
<dbReference type="Gene3D" id="1.20.120.450">
    <property type="entry name" value="dinb family like domain"/>
    <property type="match status" value="1"/>
</dbReference>
<dbReference type="EMBL" id="SBII01000007">
    <property type="protein sequence ID" value="RWW99944.1"/>
    <property type="molecule type" value="Genomic_DNA"/>
</dbReference>
<dbReference type="RefSeq" id="WP_128389903.1">
    <property type="nucleotide sequence ID" value="NZ_SBII01000007.1"/>
</dbReference>
<dbReference type="Proteomes" id="UP000287527">
    <property type="component" value="Unassembled WGS sequence"/>
</dbReference>
<gene>
    <name evidence="4" type="ORF">EPI11_10380</name>
</gene>
<dbReference type="AlphaFoldDB" id="A0A3S3QCS2"/>
<sequence length="166" mass="19029">METKTAPAVVITPEALFGHWQGHRNLTRRVIEAFPEKELFNHTIGGMRPFSGLAMEMIDLANPGIQGIVTEQWKAIDELPHATGEGMPETKEELLALWDETTNQINRLWPMLTPERFQETTIAFGQYEGPVWGIIFYLIDNEIHHRGQGYVYLRSLGIAPPNFWER</sequence>
<dbReference type="GO" id="GO:0046872">
    <property type="term" value="F:metal ion binding"/>
    <property type="evidence" value="ECO:0007669"/>
    <property type="project" value="UniProtKB-KW"/>
</dbReference>
<dbReference type="OrthoDB" id="119432at2"/>